<dbReference type="GO" id="GO:0042742">
    <property type="term" value="P:defense response to bacterium"/>
    <property type="evidence" value="ECO:0007669"/>
    <property type="project" value="UniProtKB-ARBA"/>
</dbReference>
<evidence type="ECO:0000259" key="4">
    <source>
        <dbReference type="Pfam" id="PF23559"/>
    </source>
</evidence>
<evidence type="ECO:0000256" key="2">
    <source>
        <dbReference type="ARBA" id="ARBA00022821"/>
    </source>
</evidence>
<accession>A0AAV8BZV3</accession>
<dbReference type="Gene3D" id="1.10.10.10">
    <property type="entry name" value="Winged helix-like DNA-binding domain superfamily/Winged helix DNA-binding domain"/>
    <property type="match status" value="1"/>
</dbReference>
<comment type="caution">
    <text evidence="6">The sequence shown here is derived from an EMBL/GenBank/DDBJ whole genome shotgun (WGS) entry which is preliminary data.</text>
</comment>
<dbReference type="InterPro" id="IPR002182">
    <property type="entry name" value="NB-ARC"/>
</dbReference>
<dbReference type="InterPro" id="IPR036388">
    <property type="entry name" value="WH-like_DNA-bd_sf"/>
</dbReference>
<dbReference type="Pfam" id="PF23559">
    <property type="entry name" value="WHD_DRP"/>
    <property type="match status" value="1"/>
</dbReference>
<dbReference type="InterPro" id="IPR027417">
    <property type="entry name" value="P-loop_NTPase"/>
</dbReference>
<feature type="domain" description="Disease resistance R13L4/SHOC-2-like LRR" evidence="5">
    <location>
        <begin position="441"/>
        <end position="746"/>
    </location>
</feature>
<feature type="domain" description="Disease resistance protein winged helix" evidence="4">
    <location>
        <begin position="321"/>
        <end position="393"/>
    </location>
</feature>
<proteinExistence type="predicted"/>
<protein>
    <submittedName>
        <fullName evidence="6">Disease resistance protein (CC-NBS-LRR class) family</fullName>
    </submittedName>
</protein>
<dbReference type="SUPFAM" id="SSF52058">
    <property type="entry name" value="L domain-like"/>
    <property type="match status" value="1"/>
</dbReference>
<sequence>MPKKVPCLHKLGKELGEIRNVLDGISKSRVDYGIKELSQDTEMGRSQADELHMRAKAYLDVDETKIVGLDDHKSNILDLLLNSAETPRRAVITIVGSGGLGKTTLARMVYKRAMENFEHPIMLSVSKQYNLADLVRRMFKEPPQEVNLESIMPKLKSFLSGKKYLIILDDVWEVRLWEQLKDALPINDNGSRVMITSRSIDVAPVDPKIPPYMLSFLNEKDSLTLLLKTTLSCQELDEKCPNDLLELANALSKKCNGLPLALNVLGGILSKKDQTYHVWKNVLDTMNWYSEKGEDCMNILAMSYEDMPYYLKPCFLHLACFPEDYEINVSSLIRMWVAERIIPENGKKTMEETAENCLQQLFERNMVQLSSSPYEFGDDGRICRVHDLLRDLAIHEAEKINFVTIFRNPQDVNHSHRVTRRASLQSDDIDELIKHIGPKTRSLLCFLSEEHTKIKINSLNFPEFRLLRVLEIMRVRDMEIRGLEQLIHLKYLGIQQCTDIKLHIESSLGHLKNLETFNLNKTILTEDFEPIGLWTISTLRHVRTPRRHDWVLPFNANLRNLQTLGTIDISEESYKHDQFPCLISLRELSLEIEKTSDGIAPILGTMSCLLSLDIYCDEMPKELVYPTALPNYQDLQCLHLRGSWDKSVSLEARLFPRHLAILSLYESQLGQDPMPELGKLQSLKTLKLDGTVLCNGRHMICPTGFPLLETLDVGFLEYVDLVRVEKGVMPKLKYLRMSQFYGWSLKVELPPELQHMIPDYD</sequence>
<dbReference type="FunFam" id="1.10.10.10:FF:000322">
    <property type="entry name" value="Probable disease resistance protein At1g63360"/>
    <property type="match status" value="1"/>
</dbReference>
<dbReference type="Gene3D" id="3.80.10.10">
    <property type="entry name" value="Ribonuclease Inhibitor"/>
    <property type="match status" value="1"/>
</dbReference>
<evidence type="ECO:0000313" key="7">
    <source>
        <dbReference type="Proteomes" id="UP001140206"/>
    </source>
</evidence>
<dbReference type="Pfam" id="PF23598">
    <property type="entry name" value="LRR_14"/>
    <property type="match status" value="1"/>
</dbReference>
<dbReference type="SUPFAM" id="SSF52540">
    <property type="entry name" value="P-loop containing nucleoside triphosphate hydrolases"/>
    <property type="match status" value="1"/>
</dbReference>
<feature type="domain" description="NB-ARC" evidence="3">
    <location>
        <begin position="71"/>
        <end position="229"/>
    </location>
</feature>
<name>A0AAV8BZV3_9POAL</name>
<organism evidence="6 7">
    <name type="scientific">Rhynchospora pubera</name>
    <dbReference type="NCBI Taxonomy" id="906938"/>
    <lineage>
        <taxon>Eukaryota</taxon>
        <taxon>Viridiplantae</taxon>
        <taxon>Streptophyta</taxon>
        <taxon>Embryophyta</taxon>
        <taxon>Tracheophyta</taxon>
        <taxon>Spermatophyta</taxon>
        <taxon>Magnoliopsida</taxon>
        <taxon>Liliopsida</taxon>
        <taxon>Poales</taxon>
        <taxon>Cyperaceae</taxon>
        <taxon>Cyperoideae</taxon>
        <taxon>Rhynchosporeae</taxon>
        <taxon>Rhynchospora</taxon>
    </lineage>
</organism>
<evidence type="ECO:0000259" key="3">
    <source>
        <dbReference type="Pfam" id="PF00931"/>
    </source>
</evidence>
<keyword evidence="1" id="KW-0677">Repeat</keyword>
<dbReference type="Proteomes" id="UP001140206">
    <property type="component" value="Chromosome 5"/>
</dbReference>
<dbReference type="AlphaFoldDB" id="A0AAV8BZV3"/>
<dbReference type="GO" id="GO:0002758">
    <property type="term" value="P:innate immune response-activating signaling pathway"/>
    <property type="evidence" value="ECO:0007669"/>
    <property type="project" value="UniProtKB-ARBA"/>
</dbReference>
<gene>
    <name evidence="6" type="ORF">LUZ62_083122</name>
</gene>
<dbReference type="PANTHER" id="PTHR23155">
    <property type="entry name" value="DISEASE RESISTANCE PROTEIN RP"/>
    <property type="match status" value="1"/>
</dbReference>
<dbReference type="EMBL" id="JAMFTS010000005">
    <property type="protein sequence ID" value="KAJ4748717.1"/>
    <property type="molecule type" value="Genomic_DNA"/>
</dbReference>
<reference evidence="6" key="1">
    <citation type="submission" date="2022-08" db="EMBL/GenBank/DDBJ databases">
        <authorList>
            <person name="Marques A."/>
        </authorList>
    </citation>
    <scope>NUCLEOTIDE SEQUENCE</scope>
    <source>
        <strain evidence="6">RhyPub2mFocal</strain>
        <tissue evidence="6">Leaves</tissue>
    </source>
</reference>
<keyword evidence="2" id="KW-0611">Plant defense</keyword>
<dbReference type="InterPro" id="IPR055414">
    <property type="entry name" value="LRR_R13L4/SHOC2-like"/>
</dbReference>
<dbReference type="Gene3D" id="3.40.50.300">
    <property type="entry name" value="P-loop containing nucleotide triphosphate hydrolases"/>
    <property type="match status" value="1"/>
</dbReference>
<dbReference type="PANTHER" id="PTHR23155:SF1185">
    <property type="entry name" value="DISEASE RESISTANCE RPP8-LIKE PROTEIN 3-RELATED"/>
    <property type="match status" value="1"/>
</dbReference>
<dbReference type="PRINTS" id="PR00364">
    <property type="entry name" value="DISEASERSIST"/>
</dbReference>
<dbReference type="InterPro" id="IPR032675">
    <property type="entry name" value="LRR_dom_sf"/>
</dbReference>
<dbReference type="InterPro" id="IPR042197">
    <property type="entry name" value="Apaf_helical"/>
</dbReference>
<dbReference type="GO" id="GO:0009626">
    <property type="term" value="P:plant-type hypersensitive response"/>
    <property type="evidence" value="ECO:0007669"/>
    <property type="project" value="UniProtKB-ARBA"/>
</dbReference>
<evidence type="ECO:0000313" key="6">
    <source>
        <dbReference type="EMBL" id="KAJ4748717.1"/>
    </source>
</evidence>
<evidence type="ECO:0000259" key="5">
    <source>
        <dbReference type="Pfam" id="PF23598"/>
    </source>
</evidence>
<dbReference type="Pfam" id="PF00931">
    <property type="entry name" value="NB-ARC"/>
    <property type="match status" value="1"/>
</dbReference>
<evidence type="ECO:0000256" key="1">
    <source>
        <dbReference type="ARBA" id="ARBA00022737"/>
    </source>
</evidence>
<dbReference type="InterPro" id="IPR058922">
    <property type="entry name" value="WHD_DRP"/>
</dbReference>
<keyword evidence="7" id="KW-1185">Reference proteome</keyword>
<dbReference type="Gene3D" id="1.10.8.430">
    <property type="entry name" value="Helical domain of apoptotic protease-activating factors"/>
    <property type="match status" value="1"/>
</dbReference>
<dbReference type="InterPro" id="IPR044974">
    <property type="entry name" value="Disease_R_plants"/>
</dbReference>
<dbReference type="GO" id="GO:0043531">
    <property type="term" value="F:ADP binding"/>
    <property type="evidence" value="ECO:0007669"/>
    <property type="project" value="InterPro"/>
</dbReference>